<dbReference type="AlphaFoldDB" id="W1NIK5"/>
<reference evidence="2" key="1">
    <citation type="journal article" date="2013" name="Science">
        <title>The Amborella genome and the evolution of flowering plants.</title>
        <authorList>
            <consortium name="Amborella Genome Project"/>
        </authorList>
    </citation>
    <scope>NUCLEOTIDE SEQUENCE [LARGE SCALE GENOMIC DNA]</scope>
</reference>
<evidence type="ECO:0000313" key="2">
    <source>
        <dbReference type="Proteomes" id="UP000017836"/>
    </source>
</evidence>
<dbReference type="Gramene" id="ERM95333">
    <property type="protein sequence ID" value="ERM95333"/>
    <property type="gene ID" value="AMTR_s00008p00160420"/>
</dbReference>
<evidence type="ECO:0000313" key="1">
    <source>
        <dbReference type="EMBL" id="ERM95333.1"/>
    </source>
</evidence>
<keyword evidence="2" id="KW-1185">Reference proteome</keyword>
<name>W1NIK5_AMBTC</name>
<dbReference type="Proteomes" id="UP000017836">
    <property type="component" value="Unassembled WGS sequence"/>
</dbReference>
<gene>
    <name evidence="1" type="ORF">AMTR_s00008p00160420</name>
</gene>
<organism evidence="1 2">
    <name type="scientific">Amborella trichopoda</name>
    <dbReference type="NCBI Taxonomy" id="13333"/>
    <lineage>
        <taxon>Eukaryota</taxon>
        <taxon>Viridiplantae</taxon>
        <taxon>Streptophyta</taxon>
        <taxon>Embryophyta</taxon>
        <taxon>Tracheophyta</taxon>
        <taxon>Spermatophyta</taxon>
        <taxon>Magnoliopsida</taxon>
        <taxon>Amborellales</taxon>
        <taxon>Amborellaceae</taxon>
        <taxon>Amborella</taxon>
    </lineage>
</organism>
<proteinExistence type="predicted"/>
<dbReference type="EMBL" id="KI397486">
    <property type="protein sequence ID" value="ERM95333.1"/>
    <property type="molecule type" value="Genomic_DNA"/>
</dbReference>
<accession>W1NIK5</accession>
<dbReference type="HOGENOM" id="CLU_1962519_0_0_1"/>
<sequence length="128" mass="14058">MLAFVPSRQERRATEVCLFLDSLLPLAPLKAMKLLRGFLRLFFFFCHIQAIEKLFLLAGEQVNGMILPPRVTSLPGSSSLELVLAASLMALASHLVVIDSLRASSVPNLLCYYDISGLGLLGVSVLRR</sequence>
<protein>
    <submittedName>
        <fullName evidence="1">Uncharacterized protein</fullName>
    </submittedName>
</protein>